<organism evidence="2 3">
    <name type="scientific">Pseudonocardia thermophila</name>
    <dbReference type="NCBI Taxonomy" id="1848"/>
    <lineage>
        <taxon>Bacteria</taxon>
        <taxon>Bacillati</taxon>
        <taxon>Actinomycetota</taxon>
        <taxon>Actinomycetes</taxon>
        <taxon>Pseudonocardiales</taxon>
        <taxon>Pseudonocardiaceae</taxon>
        <taxon>Pseudonocardia</taxon>
    </lineage>
</organism>
<reference evidence="2 3" key="1">
    <citation type="submission" date="2016-11" db="EMBL/GenBank/DDBJ databases">
        <authorList>
            <person name="Jaros S."/>
            <person name="Januszkiewicz K."/>
            <person name="Wedrychowicz H."/>
        </authorList>
    </citation>
    <scope>NUCLEOTIDE SEQUENCE [LARGE SCALE GENOMIC DNA]</scope>
    <source>
        <strain evidence="2 3">DSM 43832</strain>
    </source>
</reference>
<proteinExistence type="predicted"/>
<evidence type="ECO:0000313" key="2">
    <source>
        <dbReference type="EMBL" id="SHL24903.1"/>
    </source>
</evidence>
<gene>
    <name evidence="2" type="ORF">SAMN05443637_12258</name>
</gene>
<accession>A0A1M6Z3H2</accession>
<sequence>MEPAGTAAAGAEPPGATGVPPAGAPGSSDAGSGTGIDGSAGTATPSPVEAPPGVSPLGEGSVPAPVPEAGSTVHVVGTARRSSAIATPGPLINASASTLPMVTVRFMRHSASSSAAHDRGGQ</sequence>
<dbReference type="EMBL" id="FRAP01000022">
    <property type="protein sequence ID" value="SHL24903.1"/>
    <property type="molecule type" value="Genomic_DNA"/>
</dbReference>
<dbReference type="AlphaFoldDB" id="A0A1M6Z3H2"/>
<dbReference type="Proteomes" id="UP000184363">
    <property type="component" value="Unassembled WGS sequence"/>
</dbReference>
<feature type="compositionally biased region" description="Low complexity" evidence="1">
    <location>
        <begin position="1"/>
        <end position="31"/>
    </location>
</feature>
<evidence type="ECO:0000313" key="3">
    <source>
        <dbReference type="Proteomes" id="UP000184363"/>
    </source>
</evidence>
<evidence type="ECO:0000256" key="1">
    <source>
        <dbReference type="SAM" id="MobiDB-lite"/>
    </source>
</evidence>
<feature type="region of interest" description="Disordered" evidence="1">
    <location>
        <begin position="1"/>
        <end position="76"/>
    </location>
</feature>
<protein>
    <submittedName>
        <fullName evidence="2">Uncharacterized protein</fullName>
    </submittedName>
</protein>
<keyword evidence="3" id="KW-1185">Reference proteome</keyword>
<name>A0A1M6Z3H2_PSETH</name>